<feature type="domain" description="Reverse transcriptase" evidence="1">
    <location>
        <begin position="1"/>
        <end position="168"/>
    </location>
</feature>
<dbReference type="EMBL" id="PZQS01000001">
    <property type="protein sequence ID" value="PVD38790.1"/>
    <property type="molecule type" value="Genomic_DNA"/>
</dbReference>
<protein>
    <recommendedName>
        <fullName evidence="1">Reverse transcriptase domain-containing protein</fullName>
    </recommendedName>
</protein>
<dbReference type="PROSITE" id="PS50878">
    <property type="entry name" value="RT_POL"/>
    <property type="match status" value="1"/>
</dbReference>
<dbReference type="STRING" id="400727.A0A2T7PZG6"/>
<name>A0A2T7PZG6_POMCA</name>
<dbReference type="InterPro" id="IPR000477">
    <property type="entry name" value="RT_dom"/>
</dbReference>
<keyword evidence="3" id="KW-1185">Reference proteome</keyword>
<evidence type="ECO:0000313" key="3">
    <source>
        <dbReference type="Proteomes" id="UP000245119"/>
    </source>
</evidence>
<organism evidence="2 3">
    <name type="scientific">Pomacea canaliculata</name>
    <name type="common">Golden apple snail</name>
    <dbReference type="NCBI Taxonomy" id="400727"/>
    <lineage>
        <taxon>Eukaryota</taxon>
        <taxon>Metazoa</taxon>
        <taxon>Spiralia</taxon>
        <taxon>Lophotrochozoa</taxon>
        <taxon>Mollusca</taxon>
        <taxon>Gastropoda</taxon>
        <taxon>Caenogastropoda</taxon>
        <taxon>Architaenioglossa</taxon>
        <taxon>Ampullarioidea</taxon>
        <taxon>Ampullariidae</taxon>
        <taxon>Pomacea</taxon>
    </lineage>
</organism>
<dbReference type="Pfam" id="PF00078">
    <property type="entry name" value="RVT_1"/>
    <property type="match status" value="1"/>
</dbReference>
<comment type="caution">
    <text evidence="2">The sequence shown here is derived from an EMBL/GenBank/DDBJ whole genome shotgun (WGS) entry which is preliminary data.</text>
</comment>
<evidence type="ECO:0000313" key="2">
    <source>
        <dbReference type="EMBL" id="PVD38790.1"/>
    </source>
</evidence>
<dbReference type="SUPFAM" id="SSF56672">
    <property type="entry name" value="DNA/RNA polymerases"/>
    <property type="match status" value="1"/>
</dbReference>
<evidence type="ECO:0000259" key="1">
    <source>
        <dbReference type="PROSITE" id="PS50878"/>
    </source>
</evidence>
<sequence length="228" mass="25541">MQHGNSVYHNFVDFKKAVDRVWHEGLWDTLRSFQVDEGLIRTIIGLYDRSTSSGQLHNKVGKPFPMTMGIRQGCPLSPVLFNIYLEKVMSSALKATNPPFRSEGDRSDSELQDLTNRLDTCARHYGMEISTEKSKVLANAISPAEADIKLNGKTLEQVQTFKYLGSTLTSDGSSAEVVRARLEAATAAMTRLSRIWNSKRISFATKFRLYKSLVVPEFCCTAPRPGRC</sequence>
<reference evidence="2 3" key="1">
    <citation type="submission" date="2018-04" db="EMBL/GenBank/DDBJ databases">
        <title>The genome of golden apple snail Pomacea canaliculata provides insight into stress tolerance and invasive adaptation.</title>
        <authorList>
            <person name="Liu C."/>
            <person name="Liu B."/>
            <person name="Ren Y."/>
            <person name="Zhang Y."/>
            <person name="Wang H."/>
            <person name="Li S."/>
            <person name="Jiang F."/>
            <person name="Yin L."/>
            <person name="Zhang G."/>
            <person name="Qian W."/>
            <person name="Fan W."/>
        </authorList>
    </citation>
    <scope>NUCLEOTIDE SEQUENCE [LARGE SCALE GENOMIC DNA]</scope>
    <source>
        <strain evidence="2">SZHN2017</strain>
        <tissue evidence="2">Muscle</tissue>
    </source>
</reference>
<dbReference type="PANTHER" id="PTHR47027:SF20">
    <property type="entry name" value="REVERSE TRANSCRIPTASE-LIKE PROTEIN WITH RNA-DIRECTED DNA POLYMERASE DOMAIN"/>
    <property type="match status" value="1"/>
</dbReference>
<dbReference type="Proteomes" id="UP000245119">
    <property type="component" value="Linkage Group LG1"/>
</dbReference>
<gene>
    <name evidence="2" type="ORF">C0Q70_01413</name>
</gene>
<accession>A0A2T7PZG6</accession>
<dbReference type="PANTHER" id="PTHR47027">
    <property type="entry name" value="REVERSE TRANSCRIPTASE DOMAIN-CONTAINING PROTEIN"/>
    <property type="match status" value="1"/>
</dbReference>
<proteinExistence type="predicted"/>
<dbReference type="InterPro" id="IPR043502">
    <property type="entry name" value="DNA/RNA_pol_sf"/>
</dbReference>
<dbReference type="AlphaFoldDB" id="A0A2T7PZG6"/>